<evidence type="ECO:0000313" key="2">
    <source>
        <dbReference type="EMBL" id="KAG5482601.1"/>
    </source>
</evidence>
<gene>
    <name evidence="2" type="ORF">CUR178_05744</name>
</gene>
<dbReference type="OrthoDB" id="271898at2759"/>
<dbReference type="RefSeq" id="XP_067694291.1">
    <property type="nucleotide sequence ID" value="XM_067837427.1"/>
</dbReference>
<evidence type="ECO:0000256" key="1">
    <source>
        <dbReference type="SAM" id="MobiDB-lite"/>
    </source>
</evidence>
<evidence type="ECO:0000313" key="3">
    <source>
        <dbReference type="Proteomes" id="UP000674179"/>
    </source>
</evidence>
<organism evidence="2 3">
    <name type="scientific">Leishmania enriettii</name>
    <dbReference type="NCBI Taxonomy" id="5663"/>
    <lineage>
        <taxon>Eukaryota</taxon>
        <taxon>Discoba</taxon>
        <taxon>Euglenozoa</taxon>
        <taxon>Kinetoplastea</taxon>
        <taxon>Metakinetoplastina</taxon>
        <taxon>Trypanosomatida</taxon>
        <taxon>Trypanosomatidae</taxon>
        <taxon>Leishmaniinae</taxon>
        <taxon>Leishmania</taxon>
    </lineage>
</organism>
<dbReference type="KEGG" id="lenr:94172937"/>
<reference evidence="2 3" key="1">
    <citation type="submission" date="2021-02" db="EMBL/GenBank/DDBJ databases">
        <title>Leishmania (Mundinia) enrietti genome sequencing and assembly.</title>
        <authorList>
            <person name="Almutairi H."/>
            <person name="Gatherer D."/>
        </authorList>
    </citation>
    <scope>NUCLEOTIDE SEQUENCE [LARGE SCALE GENOMIC DNA]</scope>
    <source>
        <strain evidence="2">CUR178</strain>
    </source>
</reference>
<keyword evidence="3" id="KW-1185">Reference proteome</keyword>
<feature type="compositionally biased region" description="Polar residues" evidence="1">
    <location>
        <begin position="283"/>
        <end position="293"/>
    </location>
</feature>
<name>A0A836KQ22_LEIEN</name>
<dbReference type="EMBL" id="JAFHKP010000016">
    <property type="protein sequence ID" value="KAG5482601.1"/>
    <property type="molecule type" value="Genomic_DNA"/>
</dbReference>
<feature type="region of interest" description="Disordered" evidence="1">
    <location>
        <begin position="277"/>
        <end position="297"/>
    </location>
</feature>
<dbReference type="AlphaFoldDB" id="A0A836KQ22"/>
<comment type="caution">
    <text evidence="2">The sequence shown here is derived from an EMBL/GenBank/DDBJ whole genome shotgun (WGS) entry which is preliminary data.</text>
</comment>
<proteinExistence type="predicted"/>
<protein>
    <submittedName>
        <fullName evidence="2">Uncharacterized protein</fullName>
    </submittedName>
</protein>
<dbReference type="Proteomes" id="UP000674179">
    <property type="component" value="Chromosome 16"/>
</dbReference>
<accession>A0A836KQ22</accession>
<sequence>MLIVCGSLGCCSKPHRTPSPYLFGSLSNLSLPLSLSLTTGPGTMGVCCSNSKHSNAGSHTETVVRAPADDDFKSIQSSALRFQPIAFDVVVPEGANTATNTPQRGSGGAEDAIKNFSGTLSDASLHTVRDVSLAVDRSSCAYDPMNDTFNNMSFTNSFHAVDKNAIRQFMRSVTRLAERNNSKGTLLEESMMSASLGPEASMGNRSMLGGFSTNSMLQEDIDYIAAGATLQDRVARLEEVETVLRRSIDGSWRMDLMLLQLAYCQIVPTLRQRRRPWAAGKSTAKNNKAAAQQHSKRQPVLVIHARGLQMDGSVSTAAPSIAASHASPNARSELSGGILSDSKEGGCADSSLVLGASRSRASESRAGAKVQQYELLALTCSDIDPHRVDAAVVENETWDFLSVNGAAAALNEGRCIFRFMCGSLAEADPETRSIVDAVINLSSFADEVTENNVPKVNVYDNQDAAKYIGIHVKAMYMLPGITLKDVTKNLVVSTEYQRSCQPSENKILDCEVADTFRLTMTVIRFVFSLTIQFKVSEITDQAVLKSLAVCDGMVPAKAIMLERTKRNIAKTDATAKVRSMLLYYPVNDGVLVNNHTVVLNTSLPKVVSKIMNSFGSQGASQAVQTAKLTRQYLLERFGDSRKS</sequence>
<dbReference type="GeneID" id="94172937"/>